<evidence type="ECO:0000313" key="2">
    <source>
        <dbReference type="EMBL" id="MFC4007383.1"/>
    </source>
</evidence>
<dbReference type="RefSeq" id="WP_379527513.1">
    <property type="nucleotide sequence ID" value="NZ_JBHSBI010000004.1"/>
</dbReference>
<reference evidence="3" key="1">
    <citation type="journal article" date="2019" name="Int. J. Syst. Evol. Microbiol.">
        <title>The Global Catalogue of Microorganisms (GCM) 10K type strain sequencing project: providing services to taxonomists for standard genome sequencing and annotation.</title>
        <authorList>
            <consortium name="The Broad Institute Genomics Platform"/>
            <consortium name="The Broad Institute Genome Sequencing Center for Infectious Disease"/>
            <person name="Wu L."/>
            <person name="Ma J."/>
        </authorList>
    </citation>
    <scope>NUCLEOTIDE SEQUENCE [LARGE SCALE GENOMIC DNA]</scope>
    <source>
        <strain evidence="3">TBRC 1276</strain>
    </source>
</reference>
<dbReference type="Proteomes" id="UP001595851">
    <property type="component" value="Unassembled WGS sequence"/>
</dbReference>
<keyword evidence="3" id="KW-1185">Reference proteome</keyword>
<proteinExistence type="predicted"/>
<gene>
    <name evidence="2" type="ORF">ACFOY2_09125</name>
</gene>
<dbReference type="EMBL" id="JBHSBI010000004">
    <property type="protein sequence ID" value="MFC4007383.1"/>
    <property type="molecule type" value="Genomic_DNA"/>
</dbReference>
<comment type="caution">
    <text evidence="2">The sequence shown here is derived from an EMBL/GenBank/DDBJ whole genome shotgun (WGS) entry which is preliminary data.</text>
</comment>
<feature type="transmembrane region" description="Helical" evidence="1">
    <location>
        <begin position="32"/>
        <end position="50"/>
    </location>
</feature>
<feature type="transmembrane region" description="Helical" evidence="1">
    <location>
        <begin position="57"/>
        <end position="75"/>
    </location>
</feature>
<name>A0ABV8G056_9ACTN</name>
<accession>A0ABV8G056</accession>
<evidence type="ECO:0000256" key="1">
    <source>
        <dbReference type="SAM" id="Phobius"/>
    </source>
</evidence>
<keyword evidence="1" id="KW-0812">Transmembrane</keyword>
<keyword evidence="1" id="KW-1133">Transmembrane helix</keyword>
<evidence type="ECO:0008006" key="4">
    <source>
        <dbReference type="Google" id="ProtNLM"/>
    </source>
</evidence>
<keyword evidence="1" id="KW-0472">Membrane</keyword>
<organism evidence="2 3">
    <name type="scientific">Nonomuraea purpurea</name>
    <dbReference type="NCBI Taxonomy" id="1849276"/>
    <lineage>
        <taxon>Bacteria</taxon>
        <taxon>Bacillati</taxon>
        <taxon>Actinomycetota</taxon>
        <taxon>Actinomycetes</taxon>
        <taxon>Streptosporangiales</taxon>
        <taxon>Streptosporangiaceae</taxon>
        <taxon>Nonomuraea</taxon>
    </lineage>
</organism>
<evidence type="ECO:0000313" key="3">
    <source>
        <dbReference type="Proteomes" id="UP001595851"/>
    </source>
</evidence>
<sequence>MSAAVRAVVCAGAFWHDGGVRAGGPVIRALRAAAFTAACVLASAVLHVLVGGSPIRLGALPVAVAAIGAGAYALGGRRRGRPELLAACLAAQYVLHRLFTDPAPAVGPPYGHEHGTGPGMAAIHLAVAMCSSWWLARGEVALAMLLHLNAARTAGLRALFAAVVTVLTPVDAAGRPRVVPVRRERTCLVAALLAPVMTRRGPPVLASARA</sequence>
<protein>
    <recommendedName>
        <fullName evidence="4">MFS transporter</fullName>
    </recommendedName>
</protein>